<dbReference type="GO" id="GO:0055085">
    <property type="term" value="P:transmembrane transport"/>
    <property type="evidence" value="ECO:0007669"/>
    <property type="project" value="TreeGrafter"/>
</dbReference>
<keyword evidence="8" id="KW-1185">Reference proteome</keyword>
<organism evidence="7 8">
    <name type="scientific">Ancylobacter mangrovi</name>
    <dbReference type="NCBI Taxonomy" id="2972472"/>
    <lineage>
        <taxon>Bacteria</taxon>
        <taxon>Pseudomonadati</taxon>
        <taxon>Pseudomonadota</taxon>
        <taxon>Alphaproteobacteria</taxon>
        <taxon>Hyphomicrobiales</taxon>
        <taxon>Xanthobacteraceae</taxon>
        <taxon>Ancylobacter</taxon>
    </lineage>
</organism>
<feature type="transmembrane region" description="Helical" evidence="6">
    <location>
        <begin position="268"/>
        <end position="290"/>
    </location>
</feature>
<evidence type="ECO:0000256" key="3">
    <source>
        <dbReference type="ARBA" id="ARBA00022692"/>
    </source>
</evidence>
<gene>
    <name evidence="7" type="ORF">NVS89_02750</name>
</gene>
<reference evidence="7" key="1">
    <citation type="submission" date="2022-08" db="EMBL/GenBank/DDBJ databases">
        <authorList>
            <person name="Li F."/>
        </authorList>
    </citation>
    <scope>NUCLEOTIDE SEQUENCE</scope>
    <source>
        <strain evidence="7">MQZ15Z-1</strain>
    </source>
</reference>
<protein>
    <submittedName>
        <fullName evidence="7">AI-2E family transporter</fullName>
    </submittedName>
</protein>
<evidence type="ECO:0000256" key="5">
    <source>
        <dbReference type="ARBA" id="ARBA00023136"/>
    </source>
</evidence>
<evidence type="ECO:0000256" key="1">
    <source>
        <dbReference type="ARBA" id="ARBA00004141"/>
    </source>
</evidence>
<dbReference type="Proteomes" id="UP001151088">
    <property type="component" value="Unassembled WGS sequence"/>
</dbReference>
<evidence type="ECO:0000256" key="6">
    <source>
        <dbReference type="SAM" id="Phobius"/>
    </source>
</evidence>
<accession>A0A9X2T2N5</accession>
<feature type="transmembrane region" description="Helical" evidence="6">
    <location>
        <begin position="16"/>
        <end position="35"/>
    </location>
</feature>
<evidence type="ECO:0000313" key="7">
    <source>
        <dbReference type="EMBL" id="MCS0494001.1"/>
    </source>
</evidence>
<comment type="similarity">
    <text evidence="2">Belongs to the autoinducer-2 exporter (AI-2E) (TC 2.A.86) family.</text>
</comment>
<evidence type="ECO:0000313" key="8">
    <source>
        <dbReference type="Proteomes" id="UP001151088"/>
    </source>
</evidence>
<feature type="transmembrane region" description="Helical" evidence="6">
    <location>
        <begin position="203"/>
        <end position="226"/>
    </location>
</feature>
<feature type="transmembrane region" description="Helical" evidence="6">
    <location>
        <begin position="41"/>
        <end position="61"/>
    </location>
</feature>
<keyword evidence="5 6" id="KW-0472">Membrane</keyword>
<name>A0A9X2T2N5_9HYPH</name>
<evidence type="ECO:0000256" key="4">
    <source>
        <dbReference type="ARBA" id="ARBA00022989"/>
    </source>
</evidence>
<comment type="subcellular location">
    <subcellularLocation>
        <location evidence="1">Membrane</location>
        <topology evidence="1">Multi-pass membrane protein</topology>
    </subcellularLocation>
</comment>
<feature type="transmembrane region" description="Helical" evidence="6">
    <location>
        <begin position="143"/>
        <end position="169"/>
    </location>
</feature>
<feature type="transmembrane region" description="Helical" evidence="6">
    <location>
        <begin position="232"/>
        <end position="261"/>
    </location>
</feature>
<dbReference type="EMBL" id="JANTHZ010000001">
    <property type="protein sequence ID" value="MCS0494001.1"/>
    <property type="molecule type" value="Genomic_DNA"/>
</dbReference>
<comment type="caution">
    <text evidence="7">The sequence shown here is derived from an EMBL/GenBank/DDBJ whole genome shotgun (WGS) entry which is preliminary data.</text>
</comment>
<dbReference type="GO" id="GO:0016020">
    <property type="term" value="C:membrane"/>
    <property type="evidence" value="ECO:0007669"/>
    <property type="project" value="UniProtKB-SubCell"/>
</dbReference>
<dbReference type="PANTHER" id="PTHR21716:SF62">
    <property type="entry name" value="TRANSPORT PROTEIN YDBI-RELATED"/>
    <property type="match status" value="1"/>
</dbReference>
<keyword evidence="4 6" id="KW-1133">Transmembrane helix</keyword>
<sequence>MTRPVSRPRGLSDTAALVRGAFIVVGVVVLTLLAWQLVSVALLFFGAILVAIMLRSVAALIERALPLSTRWSLVAACLLILALGVGVSVLLGAQLIGQMTTLVEEFPQQIDALGDRLGIVDLGSRLAEQAQSFASRGNVLQSVAGYTSGLLGVLTNIVLVLVGGVYLAARPDFYLKGCLRVFPASIRDNVASATENAGRALQLWLLGQLVSMLLIGLFTTAGLYFIGMPSAFVLGLIAGLAEFVPVVGPIVGAVPALVIALSQGGSAVFWVLGLYVVVQQVESNLIMPLVQRRTVHLPPVLALFALLPLAVLFGPVGVVLGTPLTVVFYVALKQLYLRDTLHQKTKVPGEETS</sequence>
<dbReference type="InterPro" id="IPR002549">
    <property type="entry name" value="AI-2E-like"/>
</dbReference>
<dbReference type="Pfam" id="PF01594">
    <property type="entry name" value="AI-2E_transport"/>
    <property type="match status" value="1"/>
</dbReference>
<feature type="transmembrane region" description="Helical" evidence="6">
    <location>
        <begin position="302"/>
        <end position="332"/>
    </location>
</feature>
<proteinExistence type="inferred from homology"/>
<keyword evidence="3 6" id="KW-0812">Transmembrane</keyword>
<evidence type="ECO:0000256" key="2">
    <source>
        <dbReference type="ARBA" id="ARBA00009773"/>
    </source>
</evidence>
<feature type="transmembrane region" description="Helical" evidence="6">
    <location>
        <begin position="73"/>
        <end position="96"/>
    </location>
</feature>
<dbReference type="PANTHER" id="PTHR21716">
    <property type="entry name" value="TRANSMEMBRANE PROTEIN"/>
    <property type="match status" value="1"/>
</dbReference>
<dbReference type="AlphaFoldDB" id="A0A9X2T2N5"/>
<dbReference type="RefSeq" id="WP_258730951.1">
    <property type="nucleotide sequence ID" value="NZ_JANTHZ010000001.1"/>
</dbReference>